<dbReference type="Pfam" id="PF19266">
    <property type="entry name" value="CIS_tube"/>
    <property type="match status" value="1"/>
</dbReference>
<dbReference type="STRING" id="1419482.SAMN05444266_103194"/>
<dbReference type="Proteomes" id="UP000184420">
    <property type="component" value="Unassembled WGS sequence"/>
</dbReference>
<evidence type="ECO:0000259" key="1">
    <source>
        <dbReference type="Pfam" id="PF19266"/>
    </source>
</evidence>
<dbReference type="OrthoDB" id="9815939at2"/>
<accession>A0A1M7AAE4</accession>
<proteinExistence type="predicted"/>
<dbReference type="InterPro" id="IPR045361">
    <property type="entry name" value="CIS_tube_prot_N"/>
</dbReference>
<keyword evidence="3" id="KW-1185">Reference proteome</keyword>
<evidence type="ECO:0000313" key="3">
    <source>
        <dbReference type="Proteomes" id="UP000184420"/>
    </source>
</evidence>
<feature type="domain" description="Contractile injection system tube protein N-terminal" evidence="1">
    <location>
        <begin position="8"/>
        <end position="184"/>
    </location>
</feature>
<dbReference type="RefSeq" id="WP_073079909.1">
    <property type="nucleotide sequence ID" value="NZ_FRBL01000003.1"/>
</dbReference>
<protein>
    <recommendedName>
        <fullName evidence="1">Contractile injection system tube protein N-terminal domain-containing protein</fullName>
    </recommendedName>
</protein>
<reference evidence="2 3" key="1">
    <citation type="submission" date="2016-11" db="EMBL/GenBank/DDBJ databases">
        <authorList>
            <person name="Jaros S."/>
            <person name="Januszkiewicz K."/>
            <person name="Wedrychowicz H."/>
        </authorList>
    </citation>
    <scope>NUCLEOTIDE SEQUENCE [LARGE SCALE GENOMIC DNA]</scope>
    <source>
        <strain evidence="2 3">DSM 27406</strain>
    </source>
</reference>
<organism evidence="2 3">
    <name type="scientific">Chitinophaga jiangningensis</name>
    <dbReference type="NCBI Taxonomy" id="1419482"/>
    <lineage>
        <taxon>Bacteria</taxon>
        <taxon>Pseudomonadati</taxon>
        <taxon>Bacteroidota</taxon>
        <taxon>Chitinophagia</taxon>
        <taxon>Chitinophagales</taxon>
        <taxon>Chitinophagaceae</taxon>
        <taxon>Chitinophaga</taxon>
    </lineage>
</organism>
<evidence type="ECO:0000313" key="2">
    <source>
        <dbReference type="EMBL" id="SHL39628.1"/>
    </source>
</evidence>
<dbReference type="EMBL" id="FRBL01000003">
    <property type="protein sequence ID" value="SHL39628.1"/>
    <property type="molecule type" value="Genomic_DNA"/>
</dbReference>
<gene>
    <name evidence="2" type="ORF">SAMN05444266_103194</name>
</gene>
<sequence>MLSTSAGHLEKMKLKAYKKPDVNSTAVSVKGSDTFTFKVNPESFKRSYGIAYKDETHIPQGITSQPKQFSHTKPEGFSVEILLDESGIFADPAQTGQTELDSLAPVKRPDVSEQVANLLAFCYEYQGDSHRPNYILLCWGSSAGFFFGVVKSVEIDYKLFLPDGRPIRAVVRLQLDSAESPAEMMRRMSPNSPDMTHEKSFKAGNSLSNMATAVYQDDSYYIDVAKANNLLGFRNVKPGTTLKFPPLK</sequence>
<name>A0A1M7AAE4_9BACT</name>
<dbReference type="AlphaFoldDB" id="A0A1M7AAE4"/>